<dbReference type="Pfam" id="PF00672">
    <property type="entry name" value="HAMP"/>
    <property type="match status" value="1"/>
</dbReference>
<dbReference type="RefSeq" id="WP_222875791.1">
    <property type="nucleotide sequence ID" value="NZ_AP023361.1"/>
</dbReference>
<dbReference type="InterPro" id="IPR004089">
    <property type="entry name" value="MCPsignal_dom"/>
</dbReference>
<feature type="transmembrane region" description="Helical" evidence="7">
    <location>
        <begin position="196"/>
        <end position="215"/>
    </location>
</feature>
<dbReference type="SUPFAM" id="SSF58100">
    <property type="entry name" value="Bacterial hemolysins"/>
    <property type="match status" value="1"/>
</dbReference>
<dbReference type="Gene3D" id="6.10.340.10">
    <property type="match status" value="1"/>
</dbReference>
<evidence type="ECO:0000259" key="8">
    <source>
        <dbReference type="PROSITE" id="PS50111"/>
    </source>
</evidence>
<dbReference type="SMART" id="SM00283">
    <property type="entry name" value="MA"/>
    <property type="match status" value="1"/>
</dbReference>
<organism evidence="11 12">
    <name type="scientific">Terrihabitans soli</name>
    <dbReference type="NCBI Taxonomy" id="708113"/>
    <lineage>
        <taxon>Bacteria</taxon>
        <taxon>Pseudomonadati</taxon>
        <taxon>Pseudomonadota</taxon>
        <taxon>Alphaproteobacteria</taxon>
        <taxon>Hyphomicrobiales</taxon>
        <taxon>Terrihabitans</taxon>
    </lineage>
</organism>
<protein>
    <submittedName>
        <fullName evidence="11">Methyl-accepting chemotaxis protein</fullName>
    </submittedName>
</protein>
<feature type="domain" description="Methyl-accepting transducer" evidence="8">
    <location>
        <begin position="312"/>
        <end position="548"/>
    </location>
</feature>
<dbReference type="KEGG" id="tso:IZ6_29330"/>
<dbReference type="SUPFAM" id="SSF158472">
    <property type="entry name" value="HAMP domain-like"/>
    <property type="match status" value="1"/>
</dbReference>
<dbReference type="GO" id="GO:0005886">
    <property type="term" value="C:plasma membrane"/>
    <property type="evidence" value="ECO:0007669"/>
    <property type="project" value="UniProtKB-SubCell"/>
</dbReference>
<feature type="coiled-coil region" evidence="6">
    <location>
        <begin position="140"/>
        <end position="174"/>
    </location>
</feature>
<dbReference type="Pfam" id="PF00015">
    <property type="entry name" value="MCPsignal"/>
    <property type="match status" value="1"/>
</dbReference>
<feature type="coiled-coil region" evidence="6">
    <location>
        <begin position="262"/>
        <end position="333"/>
    </location>
</feature>
<feature type="domain" description="HAMP" evidence="10">
    <location>
        <begin position="218"/>
        <end position="271"/>
    </location>
</feature>
<feature type="domain" description="T-SNARE coiled-coil homology" evidence="9">
    <location>
        <begin position="464"/>
        <end position="526"/>
    </location>
</feature>
<evidence type="ECO:0000256" key="5">
    <source>
        <dbReference type="PROSITE-ProRule" id="PRU00284"/>
    </source>
</evidence>
<dbReference type="PANTHER" id="PTHR32089">
    <property type="entry name" value="METHYL-ACCEPTING CHEMOTAXIS PROTEIN MCPB"/>
    <property type="match status" value="1"/>
</dbReference>
<dbReference type="InterPro" id="IPR004090">
    <property type="entry name" value="Chemotax_Me-accpt_rcpt"/>
</dbReference>
<evidence type="ECO:0000313" key="12">
    <source>
        <dbReference type="Proteomes" id="UP000515317"/>
    </source>
</evidence>
<dbReference type="CDD" id="cd06225">
    <property type="entry name" value="HAMP"/>
    <property type="match status" value="1"/>
</dbReference>
<dbReference type="Proteomes" id="UP000515317">
    <property type="component" value="Chromosome"/>
</dbReference>
<comment type="similarity">
    <text evidence="4">Belongs to the methyl-accepting chemotaxis (MCP) protein family.</text>
</comment>
<gene>
    <name evidence="11" type="ORF">IZ6_29330</name>
</gene>
<evidence type="ECO:0000259" key="10">
    <source>
        <dbReference type="PROSITE" id="PS50885"/>
    </source>
</evidence>
<dbReference type="PROSITE" id="PS50192">
    <property type="entry name" value="T_SNARE"/>
    <property type="match status" value="1"/>
</dbReference>
<keyword evidence="7" id="KW-0812">Transmembrane</keyword>
<evidence type="ECO:0000256" key="4">
    <source>
        <dbReference type="ARBA" id="ARBA00029447"/>
    </source>
</evidence>
<keyword evidence="7" id="KW-0472">Membrane</keyword>
<dbReference type="GO" id="GO:0007165">
    <property type="term" value="P:signal transduction"/>
    <property type="evidence" value="ECO:0007669"/>
    <property type="project" value="UniProtKB-KW"/>
</dbReference>
<accession>A0A6S6QZS9</accession>
<keyword evidence="7" id="KW-1133">Transmembrane helix</keyword>
<keyword evidence="3 5" id="KW-0807">Transducer</keyword>
<evidence type="ECO:0000256" key="3">
    <source>
        <dbReference type="ARBA" id="ARBA00023224"/>
    </source>
</evidence>
<dbReference type="PROSITE" id="PS50111">
    <property type="entry name" value="CHEMOTAXIS_TRANSDUC_2"/>
    <property type="match status" value="1"/>
</dbReference>
<dbReference type="PROSITE" id="PS50885">
    <property type="entry name" value="HAMP"/>
    <property type="match status" value="1"/>
</dbReference>
<feature type="transmembrane region" description="Helical" evidence="7">
    <location>
        <begin position="9"/>
        <end position="30"/>
    </location>
</feature>
<keyword evidence="2" id="KW-0997">Cell inner membrane</keyword>
<dbReference type="SUPFAM" id="SSF58104">
    <property type="entry name" value="Methyl-accepting chemotaxis protein (MCP) signaling domain"/>
    <property type="match status" value="1"/>
</dbReference>
<dbReference type="Gene3D" id="1.10.287.950">
    <property type="entry name" value="Methyl-accepting chemotaxis protein"/>
    <property type="match status" value="1"/>
</dbReference>
<evidence type="ECO:0000256" key="1">
    <source>
        <dbReference type="ARBA" id="ARBA00004429"/>
    </source>
</evidence>
<evidence type="ECO:0000256" key="7">
    <source>
        <dbReference type="SAM" id="Phobius"/>
    </source>
</evidence>
<sequence>MELLGRIKIIYKILAVIALMASMSALLSYLGTTSLSSLNHATGEMERIAGNALLSQQLSVNAMALGRAEFRIAGDPRPENLAEVMPAIAEEKKLFRERLDRLRSKVISDQRKAQVANVDKLMGEYESYLERTVKLASGTKVEMTEEMERLRDGAMQSREKADELRAALRTMSSEMDKDVDKQSEDATNEYHATSTLMLTVTVVGIALSVIVGFLLGHFGISKPIRVMVEVLQRLASGNFGFEVAGTNRKDEVGDVARAAVIFKQNGLEKERLERDAEEQKRKSEEDARAAMNQLANNFESEVMGVVRAVSSAAEQLQQNASQMSAAADETSRQSTIVAAASEQATANVQTVAGSAEELSASIREIGEQVTTAAQVAAGASGQAASVANLVQTLAANAQRISEVVNLISDIAAQTNLLALNATIEAARAGEAGRGFAVVAVEVKELASQTSKATEEISSQVHAVQSATNEVVTAIGSITATIDQINSISAAIAAAVDEQGAATAEISRNVTQAAQGTQEVTSNIAGVNQAAAQTEQVSGQIVTAAGDLSVQATSLRDQVDAFISRVRVA</sequence>
<keyword evidence="12" id="KW-1185">Reference proteome</keyword>
<proteinExistence type="inferred from homology"/>
<dbReference type="InterPro" id="IPR000727">
    <property type="entry name" value="T_SNARE_dom"/>
</dbReference>
<dbReference type="InterPro" id="IPR003660">
    <property type="entry name" value="HAMP_dom"/>
</dbReference>
<evidence type="ECO:0000259" key="9">
    <source>
        <dbReference type="PROSITE" id="PS50192"/>
    </source>
</evidence>
<evidence type="ECO:0000256" key="2">
    <source>
        <dbReference type="ARBA" id="ARBA00022519"/>
    </source>
</evidence>
<comment type="subcellular location">
    <subcellularLocation>
        <location evidence="1">Cell inner membrane</location>
        <topology evidence="1">Multi-pass membrane protein</topology>
    </subcellularLocation>
</comment>
<keyword evidence="2" id="KW-1003">Cell membrane</keyword>
<reference evidence="11 12" key="1">
    <citation type="submission" date="2020-08" db="EMBL/GenBank/DDBJ databases">
        <title>Genome sequence of Rhizobiales bacterium strain IZ6.</title>
        <authorList>
            <person name="Nakai R."/>
            <person name="Naganuma T."/>
        </authorList>
    </citation>
    <scope>NUCLEOTIDE SEQUENCE [LARGE SCALE GENOMIC DNA]</scope>
    <source>
        <strain evidence="11 12">IZ6</strain>
    </source>
</reference>
<dbReference type="PRINTS" id="PR00260">
    <property type="entry name" value="CHEMTRNSDUCR"/>
</dbReference>
<evidence type="ECO:0000313" key="11">
    <source>
        <dbReference type="EMBL" id="BCJ92198.1"/>
    </source>
</evidence>
<dbReference type="AlphaFoldDB" id="A0A6S6QZS9"/>
<name>A0A6S6QZS9_9HYPH</name>
<dbReference type="EMBL" id="AP023361">
    <property type="protein sequence ID" value="BCJ92198.1"/>
    <property type="molecule type" value="Genomic_DNA"/>
</dbReference>
<keyword evidence="6" id="KW-0175">Coiled coil</keyword>
<dbReference type="GO" id="GO:0006935">
    <property type="term" value="P:chemotaxis"/>
    <property type="evidence" value="ECO:0007669"/>
    <property type="project" value="InterPro"/>
</dbReference>
<evidence type="ECO:0000256" key="6">
    <source>
        <dbReference type="SAM" id="Coils"/>
    </source>
</evidence>
<dbReference type="PANTHER" id="PTHR32089:SF112">
    <property type="entry name" value="LYSOZYME-LIKE PROTEIN-RELATED"/>
    <property type="match status" value="1"/>
</dbReference>
<dbReference type="GO" id="GO:0004888">
    <property type="term" value="F:transmembrane signaling receptor activity"/>
    <property type="evidence" value="ECO:0007669"/>
    <property type="project" value="InterPro"/>
</dbReference>